<name>A0AAV7LV87_PLEWA</name>
<sequence length="112" mass="12533">MRCKSIWCLALLCIPLGARTYSSVIAAGSCAAREDSGRVCHKQATITDEDQPPRRSQPNLRMTTRLTSVRQVAWCMTCPGGLVYDVVWWPGVWRVLVAWCMMWPGGLVYDVA</sequence>
<reference evidence="2" key="1">
    <citation type="journal article" date="2022" name="bioRxiv">
        <title>Sequencing and chromosome-scale assembly of the giantPleurodeles waltlgenome.</title>
        <authorList>
            <person name="Brown T."/>
            <person name="Elewa A."/>
            <person name="Iarovenko S."/>
            <person name="Subramanian E."/>
            <person name="Araus A.J."/>
            <person name="Petzold A."/>
            <person name="Susuki M."/>
            <person name="Suzuki K.-i.T."/>
            <person name="Hayashi T."/>
            <person name="Toyoda A."/>
            <person name="Oliveira C."/>
            <person name="Osipova E."/>
            <person name="Leigh N.D."/>
            <person name="Simon A."/>
            <person name="Yun M.H."/>
        </authorList>
    </citation>
    <scope>NUCLEOTIDE SEQUENCE</scope>
    <source>
        <strain evidence="2">20211129_DDA</strain>
        <tissue evidence="2">Liver</tissue>
    </source>
</reference>
<dbReference type="EMBL" id="JANPWB010000015">
    <property type="protein sequence ID" value="KAJ1094307.1"/>
    <property type="molecule type" value="Genomic_DNA"/>
</dbReference>
<keyword evidence="3" id="KW-1185">Reference proteome</keyword>
<accession>A0AAV7LV87</accession>
<evidence type="ECO:0000313" key="2">
    <source>
        <dbReference type="EMBL" id="KAJ1094307.1"/>
    </source>
</evidence>
<evidence type="ECO:0008006" key="4">
    <source>
        <dbReference type="Google" id="ProtNLM"/>
    </source>
</evidence>
<dbReference type="AlphaFoldDB" id="A0AAV7LV87"/>
<feature type="signal peptide" evidence="1">
    <location>
        <begin position="1"/>
        <end position="20"/>
    </location>
</feature>
<evidence type="ECO:0000313" key="3">
    <source>
        <dbReference type="Proteomes" id="UP001066276"/>
    </source>
</evidence>
<dbReference type="Proteomes" id="UP001066276">
    <property type="component" value="Chromosome 11"/>
</dbReference>
<gene>
    <name evidence="2" type="ORF">NDU88_007385</name>
</gene>
<feature type="chain" id="PRO_5043440164" description="Secreted protein" evidence="1">
    <location>
        <begin position="21"/>
        <end position="112"/>
    </location>
</feature>
<comment type="caution">
    <text evidence="2">The sequence shown here is derived from an EMBL/GenBank/DDBJ whole genome shotgun (WGS) entry which is preliminary data.</text>
</comment>
<protein>
    <recommendedName>
        <fullName evidence="4">Secreted protein</fullName>
    </recommendedName>
</protein>
<evidence type="ECO:0000256" key="1">
    <source>
        <dbReference type="SAM" id="SignalP"/>
    </source>
</evidence>
<proteinExistence type="predicted"/>
<dbReference type="PROSITE" id="PS51257">
    <property type="entry name" value="PROKAR_LIPOPROTEIN"/>
    <property type="match status" value="1"/>
</dbReference>
<keyword evidence="1" id="KW-0732">Signal</keyword>
<organism evidence="2 3">
    <name type="scientific">Pleurodeles waltl</name>
    <name type="common">Iberian ribbed newt</name>
    <dbReference type="NCBI Taxonomy" id="8319"/>
    <lineage>
        <taxon>Eukaryota</taxon>
        <taxon>Metazoa</taxon>
        <taxon>Chordata</taxon>
        <taxon>Craniata</taxon>
        <taxon>Vertebrata</taxon>
        <taxon>Euteleostomi</taxon>
        <taxon>Amphibia</taxon>
        <taxon>Batrachia</taxon>
        <taxon>Caudata</taxon>
        <taxon>Salamandroidea</taxon>
        <taxon>Salamandridae</taxon>
        <taxon>Pleurodelinae</taxon>
        <taxon>Pleurodeles</taxon>
    </lineage>
</organism>